<keyword evidence="4" id="KW-1185">Reference proteome</keyword>
<evidence type="ECO:0000313" key="3">
    <source>
        <dbReference type="EMBL" id="AKT44147.1"/>
    </source>
</evidence>
<evidence type="ECO:0000256" key="1">
    <source>
        <dbReference type="SAM" id="MobiDB-lite"/>
    </source>
</evidence>
<dbReference type="KEGG" id="ccro:CMC5_083870"/>
<dbReference type="Gene3D" id="2.60.40.1120">
    <property type="entry name" value="Carboxypeptidase-like, regulatory domain"/>
    <property type="match status" value="3"/>
</dbReference>
<dbReference type="SUPFAM" id="SSF50156">
    <property type="entry name" value="PDZ domain-like"/>
    <property type="match status" value="1"/>
</dbReference>
<dbReference type="PROSITE" id="PS50106">
    <property type="entry name" value="PDZ"/>
    <property type="match status" value="1"/>
</dbReference>
<feature type="compositionally biased region" description="Low complexity" evidence="1">
    <location>
        <begin position="38"/>
        <end position="53"/>
    </location>
</feature>
<dbReference type="STRING" id="52.CMC5_083870"/>
<sequence>MSSPSRAKRPVVLVLLVGLVALLLVQFQRSASTPEGTPPQASSHPSSRPRAPRLVAPERRGPLRLPPGEITTDAAKTAGSFSGRVVSSQGVIPIAGATLTFEHQGDALTLRSGADGTFSLEPPEPGVYALALVSAEGFHPFAPAWGESPITLVARPGEAVRGLTITLDPAITYAGVVLTPAGEPAKGADVRILDAPGEAREQRFVTDDQGAFSFTAPEDALLEASHPDHAPGRARLELRAQTSRRLVLRLRPRTEAQAPETIGGRVVDAAGTPVVGATVSARWHQATVTPDGALHPGDTAITDEQGTFLLDGLDPGQYQLTAREGDRMAQPTQVASGTRDATLRLGGTGRIRGVVRARDTGKPVTAFSVVAARHLGPLARSTAAADSFFDASGAYEILDLLPGTYAVTATAAGHAASATATVDVTAGNEVSVDLTLGRGGSLHGVVVEEGNDKPIEGVRVSAEENLGPGAGPVPIISDAITDASGRFSLQGLSEGPRSIVVVASKHHGRIVSGLQIAEGRNLGPITIALTALQEGEEPRVELTGIGAVLAVKDDALVIVGEALPGGGAAAAGLGPGDAIVTIDGVGVVDLGFTGSIERIRGPEGSVTVLTVRRGGAGTPVEMAVRRLRIRS</sequence>
<dbReference type="InterPro" id="IPR036034">
    <property type="entry name" value="PDZ_sf"/>
</dbReference>
<dbReference type="SUPFAM" id="SSF49452">
    <property type="entry name" value="Starch-binding domain-like"/>
    <property type="match status" value="3"/>
</dbReference>
<dbReference type="EMBL" id="CP012159">
    <property type="protein sequence ID" value="AKT44147.1"/>
    <property type="molecule type" value="Genomic_DNA"/>
</dbReference>
<protein>
    <submittedName>
        <fullName evidence="3">Signal protein PDZ</fullName>
    </submittedName>
</protein>
<dbReference type="Gene3D" id="2.30.42.10">
    <property type="match status" value="1"/>
</dbReference>
<name>A0A0K1EU24_CHOCO</name>
<dbReference type="OrthoDB" id="5498795at2"/>
<dbReference type="SMART" id="SM00228">
    <property type="entry name" value="PDZ"/>
    <property type="match status" value="1"/>
</dbReference>
<gene>
    <name evidence="3" type="ORF">CMC5_083870</name>
</gene>
<feature type="region of interest" description="Disordered" evidence="1">
    <location>
        <begin position="32"/>
        <end position="74"/>
    </location>
</feature>
<organism evidence="3 4">
    <name type="scientific">Chondromyces crocatus</name>
    <dbReference type="NCBI Taxonomy" id="52"/>
    <lineage>
        <taxon>Bacteria</taxon>
        <taxon>Pseudomonadati</taxon>
        <taxon>Myxococcota</taxon>
        <taxon>Polyangia</taxon>
        <taxon>Polyangiales</taxon>
        <taxon>Polyangiaceae</taxon>
        <taxon>Chondromyces</taxon>
    </lineage>
</organism>
<dbReference type="PATRIC" id="fig|52.7.peg.9215"/>
<dbReference type="InterPro" id="IPR008969">
    <property type="entry name" value="CarboxyPept-like_regulatory"/>
</dbReference>
<dbReference type="RefSeq" id="WP_050435531.1">
    <property type="nucleotide sequence ID" value="NZ_CP012159.1"/>
</dbReference>
<dbReference type="GO" id="GO:0030246">
    <property type="term" value="F:carbohydrate binding"/>
    <property type="evidence" value="ECO:0007669"/>
    <property type="project" value="InterPro"/>
</dbReference>
<dbReference type="AlphaFoldDB" id="A0A0K1EU24"/>
<dbReference type="Pfam" id="PF13620">
    <property type="entry name" value="CarboxypepD_reg"/>
    <property type="match status" value="3"/>
</dbReference>
<dbReference type="InterPro" id="IPR013784">
    <property type="entry name" value="Carb-bd-like_fold"/>
</dbReference>
<accession>A0A0K1EU24</accession>
<dbReference type="Pfam" id="PF00595">
    <property type="entry name" value="PDZ"/>
    <property type="match status" value="1"/>
</dbReference>
<proteinExistence type="predicted"/>
<dbReference type="SUPFAM" id="SSF49464">
    <property type="entry name" value="Carboxypeptidase regulatory domain-like"/>
    <property type="match status" value="2"/>
</dbReference>
<dbReference type="InterPro" id="IPR001478">
    <property type="entry name" value="PDZ"/>
</dbReference>
<dbReference type="Proteomes" id="UP000067626">
    <property type="component" value="Chromosome"/>
</dbReference>
<feature type="domain" description="PDZ" evidence="2">
    <location>
        <begin position="526"/>
        <end position="614"/>
    </location>
</feature>
<evidence type="ECO:0000313" key="4">
    <source>
        <dbReference type="Proteomes" id="UP000067626"/>
    </source>
</evidence>
<evidence type="ECO:0000259" key="2">
    <source>
        <dbReference type="PROSITE" id="PS50106"/>
    </source>
</evidence>
<reference evidence="3 4" key="1">
    <citation type="submission" date="2015-07" db="EMBL/GenBank/DDBJ databases">
        <title>Genome analysis of myxobacterium Chondromyces crocatus Cm c5 reveals a high potential for natural compound synthesis and the genetic basis for the loss of fruiting body formation.</title>
        <authorList>
            <person name="Zaburannyi N."/>
            <person name="Bunk B."/>
            <person name="Maier J."/>
            <person name="Overmann J."/>
            <person name="Mueller R."/>
        </authorList>
    </citation>
    <scope>NUCLEOTIDE SEQUENCE [LARGE SCALE GENOMIC DNA]</scope>
    <source>
        <strain evidence="3 4">Cm c5</strain>
    </source>
</reference>